<evidence type="ECO:0000313" key="3">
    <source>
        <dbReference type="Proteomes" id="UP001163846"/>
    </source>
</evidence>
<evidence type="ECO:0000256" key="1">
    <source>
        <dbReference type="SAM" id="MobiDB-lite"/>
    </source>
</evidence>
<name>A0AA38NWH7_9AGAR</name>
<proteinExistence type="predicted"/>
<comment type="caution">
    <text evidence="2">The sequence shown here is derived from an EMBL/GenBank/DDBJ whole genome shotgun (WGS) entry which is preliminary data.</text>
</comment>
<protein>
    <submittedName>
        <fullName evidence="2">Uncharacterized protein</fullName>
    </submittedName>
</protein>
<dbReference type="AlphaFoldDB" id="A0AA38NWH7"/>
<sequence length="583" mass="64694">MAAKDSFLSIKNFSGDPTDGVRPSTWLRELEKTFVAMGIAEKDWAAKLKMFLEEDSLAEEWYDGLEDVQRCGEWSGLGKLFNERFPSQKKEKKDTKVYLEELESMVITHELILTRHAEAQVPYHKWFGERLLALAKGAKIDKTKEGIASAWKALPYALKKVVGEDHDSWESFTEAIREVKWSSLRVEAEHEVDLERRREAVPVMQETPRTKLTSSFASANISSPPPSPSPNRTRRNNSDFSKSGPRYEMLVDKAALRAAIAAKQPYPDTEEGRRAWEQDIRDWARRFGQNVRFSDQTLLSAVESVLSVVAAIVEERSARGECSKDRGELEGLLNGPVGKSLRVGDGFGGRATRVDTHPGYLVTEQLLDESNLVEVCNVRECVSQASKPFRMEIELTDGNGGEARVVAMVDDGAMVAAMDSGVYRELRGKIGGWRSSTRRFRMADGSVVPGVASWKGRIGVGGVAVDGSFEVFDSGGSWRFLFGKPLLESFSAVHDYKSNTLRVEDERKRRRLIFNGGLGKQLCESRVESAVVEKLSPICLIEEDQQVVAGETNPGGVSETSEAPLCRRVSVDLAPPVLPTSAN</sequence>
<dbReference type="EMBL" id="MU807158">
    <property type="protein sequence ID" value="KAJ3831919.1"/>
    <property type="molecule type" value="Genomic_DNA"/>
</dbReference>
<organism evidence="2 3">
    <name type="scientific">Lentinula raphanica</name>
    <dbReference type="NCBI Taxonomy" id="153919"/>
    <lineage>
        <taxon>Eukaryota</taxon>
        <taxon>Fungi</taxon>
        <taxon>Dikarya</taxon>
        <taxon>Basidiomycota</taxon>
        <taxon>Agaricomycotina</taxon>
        <taxon>Agaricomycetes</taxon>
        <taxon>Agaricomycetidae</taxon>
        <taxon>Agaricales</taxon>
        <taxon>Marasmiineae</taxon>
        <taxon>Omphalotaceae</taxon>
        <taxon>Lentinula</taxon>
    </lineage>
</organism>
<feature type="region of interest" description="Disordered" evidence="1">
    <location>
        <begin position="199"/>
        <end position="244"/>
    </location>
</feature>
<gene>
    <name evidence="2" type="ORF">F5878DRAFT_672097</name>
</gene>
<dbReference type="Proteomes" id="UP001163846">
    <property type="component" value="Unassembled WGS sequence"/>
</dbReference>
<evidence type="ECO:0000313" key="2">
    <source>
        <dbReference type="EMBL" id="KAJ3831919.1"/>
    </source>
</evidence>
<feature type="compositionally biased region" description="Polar residues" evidence="1">
    <location>
        <begin position="210"/>
        <end position="221"/>
    </location>
</feature>
<reference evidence="2" key="1">
    <citation type="submission" date="2022-08" db="EMBL/GenBank/DDBJ databases">
        <authorList>
            <consortium name="DOE Joint Genome Institute"/>
            <person name="Min B."/>
            <person name="Riley R."/>
            <person name="Sierra-Patev S."/>
            <person name="Naranjo-Ortiz M."/>
            <person name="Looney B."/>
            <person name="Konkel Z."/>
            <person name="Slot J.C."/>
            <person name="Sakamoto Y."/>
            <person name="Steenwyk J.L."/>
            <person name="Rokas A."/>
            <person name="Carro J."/>
            <person name="Camarero S."/>
            <person name="Ferreira P."/>
            <person name="Molpeceres G."/>
            <person name="Ruiz-Duenas F.J."/>
            <person name="Serrano A."/>
            <person name="Henrissat B."/>
            <person name="Drula E."/>
            <person name="Hughes K.W."/>
            <person name="Mata J.L."/>
            <person name="Ishikawa N.K."/>
            <person name="Vargas-Isla R."/>
            <person name="Ushijima S."/>
            <person name="Smith C.A."/>
            <person name="Ahrendt S."/>
            <person name="Andreopoulos W."/>
            <person name="He G."/>
            <person name="Labutti K."/>
            <person name="Lipzen A."/>
            <person name="Ng V."/>
            <person name="Sandor L."/>
            <person name="Barry K."/>
            <person name="Martinez A.T."/>
            <person name="Xiao Y."/>
            <person name="Gibbons J.G."/>
            <person name="Terashima K."/>
            <person name="Hibbett D.S."/>
            <person name="Grigoriev I.V."/>
        </authorList>
    </citation>
    <scope>NUCLEOTIDE SEQUENCE</scope>
    <source>
        <strain evidence="2">TFB9207</strain>
    </source>
</reference>
<dbReference type="InterPro" id="IPR021109">
    <property type="entry name" value="Peptidase_aspartic_dom_sf"/>
</dbReference>
<keyword evidence="3" id="KW-1185">Reference proteome</keyword>
<dbReference type="Gene3D" id="2.40.70.10">
    <property type="entry name" value="Acid Proteases"/>
    <property type="match status" value="1"/>
</dbReference>
<accession>A0AA38NWH7</accession>